<dbReference type="Proteomes" id="UP000294155">
    <property type="component" value="Unassembled WGS sequence"/>
</dbReference>
<dbReference type="InterPro" id="IPR010982">
    <property type="entry name" value="Lambda_DNA-bd_dom_sf"/>
</dbReference>
<dbReference type="AlphaFoldDB" id="A0A4Q5L607"/>
<name>A0A4Q5L607_9BACT</name>
<sequence length="176" mass="18997">MPRRAPASQNVISRLRAWFGLRQEDVAFYANVSPELVQAAESGRRSLSSNLLIGLLPLLQQLPPPETPVVAAAVLPPCLAPGTAAPDAAALDFRRRVCLHQAGRLRTQALPALLAAYPAPVNPTDPDDAELHAGLIRRLHYHARPLPAEDVTRWHLLQARIVALEAEAATLEATLG</sequence>
<dbReference type="SUPFAM" id="SSF47413">
    <property type="entry name" value="lambda repressor-like DNA-binding domains"/>
    <property type="match status" value="1"/>
</dbReference>
<dbReference type="OrthoDB" id="886655at2"/>
<accession>A0A4Q5L607</accession>
<dbReference type="CDD" id="cd00093">
    <property type="entry name" value="HTH_XRE"/>
    <property type="match status" value="1"/>
</dbReference>
<dbReference type="InterPro" id="IPR001387">
    <property type="entry name" value="Cro/C1-type_HTH"/>
</dbReference>
<gene>
    <name evidence="1" type="ORF">EWM57_20870</name>
</gene>
<dbReference type="GO" id="GO:0003677">
    <property type="term" value="F:DNA binding"/>
    <property type="evidence" value="ECO:0007669"/>
    <property type="project" value="InterPro"/>
</dbReference>
<protein>
    <submittedName>
        <fullName evidence="1">XRE family transcriptional regulator</fullName>
    </submittedName>
</protein>
<comment type="caution">
    <text evidence="1">The sequence shown here is derived from an EMBL/GenBank/DDBJ whole genome shotgun (WGS) entry which is preliminary data.</text>
</comment>
<dbReference type="RefSeq" id="WP_129923218.1">
    <property type="nucleotide sequence ID" value="NZ_SEWE01000120.1"/>
</dbReference>
<evidence type="ECO:0000313" key="1">
    <source>
        <dbReference type="EMBL" id="RYU72609.1"/>
    </source>
</evidence>
<dbReference type="EMBL" id="SEWE01000120">
    <property type="protein sequence ID" value="RYU72609.1"/>
    <property type="molecule type" value="Genomic_DNA"/>
</dbReference>
<proteinExistence type="predicted"/>
<keyword evidence="2" id="KW-1185">Reference proteome</keyword>
<organism evidence="1 2">
    <name type="scientific">Hymenobacter persicinus</name>
    <dbReference type="NCBI Taxonomy" id="2025506"/>
    <lineage>
        <taxon>Bacteria</taxon>
        <taxon>Pseudomonadati</taxon>
        <taxon>Bacteroidota</taxon>
        <taxon>Cytophagia</taxon>
        <taxon>Cytophagales</taxon>
        <taxon>Hymenobacteraceae</taxon>
        <taxon>Hymenobacter</taxon>
    </lineage>
</organism>
<evidence type="ECO:0000313" key="2">
    <source>
        <dbReference type="Proteomes" id="UP000294155"/>
    </source>
</evidence>
<reference evidence="1 2" key="1">
    <citation type="submission" date="2019-02" db="EMBL/GenBank/DDBJ databases">
        <title>Bacterial novel species isolated from soil.</title>
        <authorList>
            <person name="Jung H.-Y."/>
        </authorList>
    </citation>
    <scope>NUCLEOTIDE SEQUENCE [LARGE SCALE GENOMIC DNA]</scope>
    <source>
        <strain evidence="1 2">1-3-3-3</strain>
    </source>
</reference>